<reference evidence="3" key="1">
    <citation type="submission" date="2021-02" db="EMBL/GenBank/DDBJ databases">
        <authorList>
            <person name="Dougan E. K."/>
            <person name="Rhodes N."/>
            <person name="Thang M."/>
            <person name="Chan C."/>
        </authorList>
    </citation>
    <scope>NUCLEOTIDE SEQUENCE</scope>
</reference>
<dbReference type="InterPro" id="IPR001763">
    <property type="entry name" value="Rhodanese-like_dom"/>
</dbReference>
<dbReference type="SMART" id="SM00450">
    <property type="entry name" value="RHOD"/>
    <property type="match status" value="2"/>
</dbReference>
<dbReference type="Gene3D" id="3.40.250.10">
    <property type="entry name" value="Rhodanese-like domain"/>
    <property type="match status" value="2"/>
</dbReference>
<feature type="non-terminal residue" evidence="3">
    <location>
        <position position="568"/>
    </location>
</feature>
<evidence type="ECO:0000313" key="3">
    <source>
        <dbReference type="EMBL" id="CAE8700624.1"/>
    </source>
</evidence>
<dbReference type="EMBL" id="CAJNNW010029537">
    <property type="protein sequence ID" value="CAE8700624.1"/>
    <property type="molecule type" value="Genomic_DNA"/>
</dbReference>
<gene>
    <name evidence="3" type="ORF">PGLA2088_LOCUS31705</name>
</gene>
<evidence type="ECO:0000313" key="4">
    <source>
        <dbReference type="Proteomes" id="UP000626109"/>
    </source>
</evidence>
<dbReference type="GO" id="GO:0005634">
    <property type="term" value="C:nucleus"/>
    <property type="evidence" value="ECO:0007669"/>
    <property type="project" value="TreeGrafter"/>
</dbReference>
<proteinExistence type="predicted"/>
<evidence type="ECO:0000256" key="1">
    <source>
        <dbReference type="SAM" id="MobiDB-lite"/>
    </source>
</evidence>
<feature type="domain" description="Rhodanese" evidence="2">
    <location>
        <begin position="479"/>
        <end position="564"/>
    </location>
</feature>
<dbReference type="GO" id="GO:0005737">
    <property type="term" value="C:cytoplasm"/>
    <property type="evidence" value="ECO:0007669"/>
    <property type="project" value="TreeGrafter"/>
</dbReference>
<dbReference type="GO" id="GO:0004725">
    <property type="term" value="F:protein tyrosine phosphatase activity"/>
    <property type="evidence" value="ECO:0007669"/>
    <property type="project" value="TreeGrafter"/>
</dbReference>
<dbReference type="Proteomes" id="UP000626109">
    <property type="component" value="Unassembled WGS sequence"/>
</dbReference>
<feature type="region of interest" description="Disordered" evidence="1">
    <location>
        <begin position="120"/>
        <end position="164"/>
    </location>
</feature>
<name>A0A813KCG1_POLGL</name>
<feature type="domain" description="Rhodanese" evidence="2">
    <location>
        <begin position="269"/>
        <end position="363"/>
    </location>
</feature>
<protein>
    <recommendedName>
        <fullName evidence="2">Rhodanese domain-containing protein</fullName>
    </recommendedName>
</protein>
<feature type="compositionally biased region" description="Low complexity" evidence="1">
    <location>
        <begin position="151"/>
        <end position="164"/>
    </location>
</feature>
<dbReference type="PANTHER" id="PTHR10828">
    <property type="entry name" value="M-PHASE INDUCER PHOSPHATASE DUAL SPECIFICITY PHOSPHATASE CDC25"/>
    <property type="match status" value="1"/>
</dbReference>
<organism evidence="3 4">
    <name type="scientific">Polarella glacialis</name>
    <name type="common">Dinoflagellate</name>
    <dbReference type="NCBI Taxonomy" id="89957"/>
    <lineage>
        <taxon>Eukaryota</taxon>
        <taxon>Sar</taxon>
        <taxon>Alveolata</taxon>
        <taxon>Dinophyceae</taxon>
        <taxon>Suessiales</taxon>
        <taxon>Suessiaceae</taxon>
        <taxon>Polarella</taxon>
    </lineage>
</organism>
<dbReference type="InterPro" id="IPR036873">
    <property type="entry name" value="Rhodanese-like_dom_sf"/>
</dbReference>
<dbReference type="Pfam" id="PF00581">
    <property type="entry name" value="Rhodanese"/>
    <property type="match status" value="2"/>
</dbReference>
<comment type="caution">
    <text evidence="3">The sequence shown here is derived from an EMBL/GenBank/DDBJ whole genome shotgun (WGS) entry which is preliminary data.</text>
</comment>
<dbReference type="AlphaFoldDB" id="A0A813KCG1"/>
<accession>A0A813KCG1</accession>
<dbReference type="PROSITE" id="PS50206">
    <property type="entry name" value="RHODANESE_3"/>
    <property type="match status" value="2"/>
</dbReference>
<sequence>MQAYLRPQPNGMPVQGYPTMMINPDSSRRMMGSHQPQQVMMHSRQTMSPQMSPQVPAGVSTAGSMPRNQMPGSQGVVYSAPPMPASAYGMAYPGPPPMMRASGPGPVPGASRMGVRSWVPGPQAGYPEQPQMQPGQVPGTPQPMATVGSAQPRPLQRPHQQQQQSLMGTLSSVPVGAPPTTYGMAMPAHPGNNLLRTMQHTGSYHPPPLASSQLAASSRRGIQVEIEIVQPTSSKPRYVPPACPKRVLTFVGIECLDPSTVQKIMEEDKDSKVIVVDLRGEDRQAGIIEGTVHIPVMDVMTHLDDLSQQWSEKHLVLFMCMYSAHRAPACANWYRGKSDPKQRVGILEGGFRGWEAEGLPCKKLADESLGKAADKLAMQIGQDFVDKHVAKKGSHVPAPYSSPHSANGTIMTPSRQVPSYVPLAAVQSPVRASLPAVASQAGRAYVPPAAPNRVPTIANVEHLDPRVVQQMLLVDGYGLLVDLRGEDRASGLIEGAVHVPAIDRVPFLTKIPDLVREWANHPMVVFTCQYSAHRAPQCANWYRAACSPQQRVAILAGGFRGWESLNLP</sequence>
<dbReference type="PANTHER" id="PTHR10828:SF38">
    <property type="entry name" value="ARSENICAL-RESISTANCE PROTEIN 2-RELATED"/>
    <property type="match status" value="1"/>
</dbReference>
<dbReference type="SUPFAM" id="SSF52821">
    <property type="entry name" value="Rhodanese/Cell cycle control phosphatase"/>
    <property type="match status" value="2"/>
</dbReference>
<evidence type="ECO:0000259" key="2">
    <source>
        <dbReference type="PROSITE" id="PS50206"/>
    </source>
</evidence>